<reference evidence="1 2" key="1">
    <citation type="submission" date="2019-04" db="EMBL/GenBank/DDBJ databases">
        <title>Draft genome of the big-headed turtle Platysternon megacephalum.</title>
        <authorList>
            <person name="Gong S."/>
        </authorList>
    </citation>
    <scope>NUCLEOTIDE SEQUENCE [LARGE SCALE GENOMIC DNA]</scope>
    <source>
        <strain evidence="1">DO16091913</strain>
        <tissue evidence="1">Muscle</tissue>
    </source>
</reference>
<evidence type="ECO:0000313" key="1">
    <source>
        <dbReference type="EMBL" id="TFK00743.1"/>
    </source>
</evidence>
<organism evidence="1 2">
    <name type="scientific">Platysternon megacephalum</name>
    <name type="common">big-headed turtle</name>
    <dbReference type="NCBI Taxonomy" id="55544"/>
    <lineage>
        <taxon>Eukaryota</taxon>
        <taxon>Metazoa</taxon>
        <taxon>Chordata</taxon>
        <taxon>Craniata</taxon>
        <taxon>Vertebrata</taxon>
        <taxon>Euteleostomi</taxon>
        <taxon>Archelosauria</taxon>
        <taxon>Testudinata</taxon>
        <taxon>Testudines</taxon>
        <taxon>Cryptodira</taxon>
        <taxon>Durocryptodira</taxon>
        <taxon>Testudinoidea</taxon>
        <taxon>Platysternidae</taxon>
        <taxon>Platysternon</taxon>
    </lineage>
</organism>
<proteinExistence type="predicted"/>
<sequence length="104" mass="11573">MATCVLAGRPMERLGSQGDATSEPTETLCRTHLLWVARPSFINALSLQCQWSRDGNLVEREQLIPERICACHKQVGMSIIISQRKGKLTTPALSRHLIMASSLR</sequence>
<dbReference type="AlphaFoldDB" id="A0A4D9E054"/>
<protein>
    <submittedName>
        <fullName evidence="1">NMDA receptor synaptonuclear signaling and neuronal migration factor</fullName>
    </submittedName>
</protein>
<name>A0A4D9E054_9SAUR</name>
<reference evidence="1 2" key="2">
    <citation type="submission" date="2019-04" db="EMBL/GenBank/DDBJ databases">
        <title>The genome sequence of big-headed turtle.</title>
        <authorList>
            <person name="Gong S."/>
        </authorList>
    </citation>
    <scope>NUCLEOTIDE SEQUENCE [LARGE SCALE GENOMIC DNA]</scope>
    <source>
        <strain evidence="1">DO16091913</strain>
        <tissue evidence="1">Muscle</tissue>
    </source>
</reference>
<comment type="caution">
    <text evidence="1">The sequence shown here is derived from an EMBL/GenBank/DDBJ whole genome shotgun (WGS) entry which is preliminary data.</text>
</comment>
<gene>
    <name evidence="1" type="ORF">DR999_PMT17109</name>
</gene>
<evidence type="ECO:0000313" key="2">
    <source>
        <dbReference type="Proteomes" id="UP000297703"/>
    </source>
</evidence>
<accession>A0A4D9E054</accession>
<dbReference type="Proteomes" id="UP000297703">
    <property type="component" value="Unassembled WGS sequence"/>
</dbReference>
<keyword evidence="1" id="KW-0675">Receptor</keyword>
<dbReference type="EMBL" id="QXTE01000258">
    <property type="protein sequence ID" value="TFK00743.1"/>
    <property type="molecule type" value="Genomic_DNA"/>
</dbReference>
<keyword evidence="2" id="KW-1185">Reference proteome</keyword>